<dbReference type="InterPro" id="IPR011250">
    <property type="entry name" value="OMP/PagP_B-barrel"/>
</dbReference>
<keyword evidence="4" id="KW-1185">Reference proteome</keyword>
<dbReference type="Pfam" id="PF13568">
    <property type="entry name" value="OMP_b-brl_2"/>
    <property type="match status" value="1"/>
</dbReference>
<keyword evidence="1" id="KW-0732">Signal</keyword>
<evidence type="ECO:0000313" key="4">
    <source>
        <dbReference type="Proteomes" id="UP001171916"/>
    </source>
</evidence>
<dbReference type="SUPFAM" id="SSF56925">
    <property type="entry name" value="OMPA-like"/>
    <property type="match status" value="1"/>
</dbReference>
<accession>A0ABT7Y995</accession>
<feature type="domain" description="Outer membrane protein beta-barrel" evidence="2">
    <location>
        <begin position="18"/>
        <end position="173"/>
    </location>
</feature>
<feature type="signal peptide" evidence="1">
    <location>
        <begin position="1"/>
        <end position="19"/>
    </location>
</feature>
<comment type="caution">
    <text evidence="3">The sequence shown here is derived from an EMBL/GenBank/DDBJ whole genome shotgun (WGS) entry which is preliminary data.</text>
</comment>
<dbReference type="EMBL" id="JAUEPH010000001">
    <property type="protein sequence ID" value="MDN3203086.1"/>
    <property type="molecule type" value="Genomic_DNA"/>
</dbReference>
<evidence type="ECO:0000259" key="2">
    <source>
        <dbReference type="Pfam" id="PF13568"/>
    </source>
</evidence>
<dbReference type="Proteomes" id="UP001171916">
    <property type="component" value="Unassembled WGS sequence"/>
</dbReference>
<reference evidence="3" key="1">
    <citation type="submission" date="2023-06" db="EMBL/GenBank/DDBJ databases">
        <title>Robiginitalea aurantiacus sp. nov. and Algoriphagus sediminis sp. nov., isolated from coastal sediment.</title>
        <authorList>
            <person name="Zhou Z.Y."/>
            <person name="An J."/>
            <person name="Jia Y.W."/>
            <person name="Du Z.J."/>
        </authorList>
    </citation>
    <scope>NUCLEOTIDE SEQUENCE</scope>
    <source>
        <strain evidence="3">C2-7</strain>
    </source>
</reference>
<organism evidence="3 4">
    <name type="scientific">Algoriphagus sediminis</name>
    <dbReference type="NCBI Taxonomy" id="3057113"/>
    <lineage>
        <taxon>Bacteria</taxon>
        <taxon>Pseudomonadati</taxon>
        <taxon>Bacteroidota</taxon>
        <taxon>Cytophagia</taxon>
        <taxon>Cytophagales</taxon>
        <taxon>Cyclobacteriaceae</taxon>
        <taxon>Algoriphagus</taxon>
    </lineage>
</organism>
<evidence type="ECO:0000256" key="1">
    <source>
        <dbReference type="SAM" id="SignalP"/>
    </source>
</evidence>
<sequence>MKKLLVIALLMLSGGILQAQNFAFGPRAGLSQTKISLEKGNFTPGDAEVGYHVGVFARLGGAGLYVQPEILYTQTSGTFIFNGPTPGGNSSFNAEFNRLDIPVMVGFKLFKILRLQAGPIASIDINSKLKDAVNVVQEIDFKSSTLGYQAGIGVDVGNLYLDAKYEGGLSSVTDNIGDFETDQRINQWVFSVGFKLF</sequence>
<dbReference type="RefSeq" id="WP_289998637.1">
    <property type="nucleotide sequence ID" value="NZ_JAUEPH010000001.1"/>
</dbReference>
<feature type="chain" id="PRO_5046942050" evidence="1">
    <location>
        <begin position="20"/>
        <end position="197"/>
    </location>
</feature>
<dbReference type="InterPro" id="IPR025665">
    <property type="entry name" value="Beta-barrel_OMP_2"/>
</dbReference>
<protein>
    <submittedName>
        <fullName evidence="3">Porin family protein</fullName>
    </submittedName>
</protein>
<proteinExistence type="predicted"/>
<evidence type="ECO:0000313" key="3">
    <source>
        <dbReference type="EMBL" id="MDN3203086.1"/>
    </source>
</evidence>
<gene>
    <name evidence="3" type="ORF">QVH07_02955</name>
</gene>
<name>A0ABT7Y995_9BACT</name>